<proteinExistence type="predicted"/>
<evidence type="ECO:0000256" key="1">
    <source>
        <dbReference type="ARBA" id="ARBA00023125"/>
    </source>
</evidence>
<dbReference type="EMBL" id="RDCL01000049">
    <property type="protein sequence ID" value="RMW55581.1"/>
    <property type="molecule type" value="Genomic_DNA"/>
</dbReference>
<sequence>MNASNRCTGMQRCFYGNYILLFEYKNLKNGVMGISIRTELDLQRAMYQLLEQRSISQITVEQICKQAFIHRSSFYRYYTDKFDLLRQMVMHTLDELLAVERTDTMGSTIMSAFIGTHTQVLRHLLVTNNEGDNTRSQQVINDCFVTVAQSGADDRVFAMIRDSQHPDLTAYLVSGVITSIVQWLNNGHRDGQAASTQAMIQETLATVFSLEQHMH</sequence>
<dbReference type="AlphaFoldDB" id="A0A241RR24"/>
<evidence type="ECO:0000313" key="10">
    <source>
        <dbReference type="Proteomes" id="UP000281061"/>
    </source>
</evidence>
<dbReference type="Proteomes" id="UP000281061">
    <property type="component" value="Unassembled WGS sequence"/>
</dbReference>
<keyword evidence="8" id="KW-1185">Reference proteome</keyword>
<evidence type="ECO:0000313" key="9">
    <source>
        <dbReference type="Proteomes" id="UP000276249"/>
    </source>
</evidence>
<dbReference type="InterPro" id="IPR050624">
    <property type="entry name" value="HTH-type_Tx_Regulator"/>
</dbReference>
<gene>
    <name evidence="5" type="ORF">C6Y08_11880</name>
    <name evidence="7" type="ORF">D6U17_04845</name>
    <name evidence="6" type="ORF">D6U18_10390</name>
    <name evidence="4" type="ORF">RI536_03880</name>
</gene>
<feature type="domain" description="HTH tetR-type" evidence="3">
    <location>
        <begin position="36"/>
        <end position="96"/>
    </location>
</feature>
<dbReference type="Pfam" id="PF00440">
    <property type="entry name" value="TetR_N"/>
    <property type="match status" value="1"/>
</dbReference>
<evidence type="ECO:0000313" key="7">
    <source>
        <dbReference type="EMBL" id="RMW55581.1"/>
    </source>
</evidence>
<evidence type="ECO:0000313" key="6">
    <source>
        <dbReference type="EMBL" id="RMW46357.1"/>
    </source>
</evidence>
<name>A0A241RR24_LACPE</name>
<organism evidence="7 10">
    <name type="scientific">Lactiplantibacillus pentosus</name>
    <name type="common">Lactobacillus pentosus</name>
    <dbReference type="NCBI Taxonomy" id="1589"/>
    <lineage>
        <taxon>Bacteria</taxon>
        <taxon>Bacillati</taxon>
        <taxon>Bacillota</taxon>
        <taxon>Bacilli</taxon>
        <taxon>Lactobacillales</taxon>
        <taxon>Lactobacillaceae</taxon>
        <taxon>Lactiplantibacillus</taxon>
    </lineage>
</organism>
<accession>A0A241RR24</accession>
<reference evidence="9 10" key="2">
    <citation type="submission" date="2018-10" db="EMBL/GenBank/DDBJ databases">
        <title>Genome sequences of five Lactobacillus pentosus strains isolated from brines of traditionally fermented spanish-style green table olives and differences between them.</title>
        <authorList>
            <person name="Jimenez Diaz R."/>
        </authorList>
    </citation>
    <scope>NUCLEOTIDE SEQUENCE [LARGE SCALE GENOMIC DNA]</scope>
    <source>
        <strain evidence="6 9">IG10</strain>
        <strain evidence="7 10">IG8</strain>
    </source>
</reference>
<protein>
    <submittedName>
        <fullName evidence="7">TetR/AcrR family transcriptional regulator</fullName>
    </submittedName>
</protein>
<dbReference type="PANTHER" id="PTHR43479:SF7">
    <property type="entry name" value="TETR-FAMILY TRANSCRIPTIONAL REGULATOR"/>
    <property type="match status" value="1"/>
</dbReference>
<dbReference type="EMBL" id="RDCJ01000096">
    <property type="protein sequence ID" value="RMW46357.1"/>
    <property type="molecule type" value="Genomic_DNA"/>
</dbReference>
<evidence type="ECO:0000313" key="4">
    <source>
        <dbReference type="EMBL" id="MDT6989240.1"/>
    </source>
</evidence>
<dbReference type="Proteomes" id="UP000238378">
    <property type="component" value="Unassembled WGS sequence"/>
</dbReference>
<dbReference type="EMBL" id="PVOB01000200">
    <property type="protein sequence ID" value="PRO94016.1"/>
    <property type="molecule type" value="Genomic_DNA"/>
</dbReference>
<evidence type="ECO:0000313" key="5">
    <source>
        <dbReference type="EMBL" id="PRO94016.1"/>
    </source>
</evidence>
<dbReference type="PANTHER" id="PTHR43479">
    <property type="entry name" value="ACREF/ENVCD OPERON REPRESSOR-RELATED"/>
    <property type="match status" value="1"/>
</dbReference>
<reference evidence="4" key="3">
    <citation type="submission" date="2023-08" db="EMBL/GenBank/DDBJ databases">
        <authorList>
            <person name="Page C.A."/>
            <person name="Perez-Diaz I.M."/>
        </authorList>
    </citation>
    <scope>NUCLEOTIDE SEQUENCE</scope>
    <source>
        <strain evidence="4">7.8.46</strain>
    </source>
</reference>
<feature type="DNA-binding region" description="H-T-H motif" evidence="2">
    <location>
        <begin position="59"/>
        <end position="78"/>
    </location>
</feature>
<dbReference type="PROSITE" id="PS50977">
    <property type="entry name" value="HTH_TETR_2"/>
    <property type="match status" value="1"/>
</dbReference>
<dbReference type="RefSeq" id="WP_082230345.1">
    <property type="nucleotide sequence ID" value="NZ_CP032757.1"/>
</dbReference>
<dbReference type="SUPFAM" id="SSF46689">
    <property type="entry name" value="Homeodomain-like"/>
    <property type="match status" value="1"/>
</dbReference>
<dbReference type="InterPro" id="IPR001647">
    <property type="entry name" value="HTH_TetR"/>
</dbReference>
<dbReference type="EMBL" id="JAVLAQ010000001">
    <property type="protein sequence ID" value="MDT6989240.1"/>
    <property type="molecule type" value="Genomic_DNA"/>
</dbReference>
<evidence type="ECO:0000259" key="3">
    <source>
        <dbReference type="PROSITE" id="PS50977"/>
    </source>
</evidence>
<dbReference type="Gene3D" id="1.10.357.10">
    <property type="entry name" value="Tetracycline Repressor, domain 2"/>
    <property type="match status" value="1"/>
</dbReference>
<dbReference type="InterPro" id="IPR009057">
    <property type="entry name" value="Homeodomain-like_sf"/>
</dbReference>
<reference evidence="5 8" key="1">
    <citation type="submission" date="2018-03" db="EMBL/GenBank/DDBJ databases">
        <title>Draft Genome Sequences of six Lactobacillus pentosus Strains Isolated from Brines of Traditionally Fermented Spanish-Style Green Table Olives.</title>
        <authorList>
            <person name="Calero-Delgado B."/>
            <person name="Martin-Platero A.M."/>
            <person name="Perez-Pulido A.J."/>
            <person name="Benitez-Cabello A."/>
            <person name="Casimiro-Soriguer C.S."/>
            <person name="Martinez-Bueno M."/>
            <person name="Arroyo-Lopez F.N."/>
            <person name="Rodriguez-Gomez F."/>
            <person name="Bautista-Gallego J."/>
            <person name="Garrido-Fernandez A."/>
            <person name="Jimenez-Diaz R."/>
        </authorList>
    </citation>
    <scope>NUCLEOTIDE SEQUENCE [LARGE SCALE GENOMIC DNA]</scope>
    <source>
        <strain evidence="5 8">IG2</strain>
    </source>
</reference>
<dbReference type="GO" id="GO:0003677">
    <property type="term" value="F:DNA binding"/>
    <property type="evidence" value="ECO:0007669"/>
    <property type="project" value="UniProtKB-UniRule"/>
</dbReference>
<evidence type="ECO:0000256" key="2">
    <source>
        <dbReference type="PROSITE-ProRule" id="PRU00335"/>
    </source>
</evidence>
<keyword evidence="1 2" id="KW-0238">DNA-binding</keyword>
<dbReference type="OrthoDB" id="9810250at2"/>
<comment type="caution">
    <text evidence="7">The sequence shown here is derived from an EMBL/GenBank/DDBJ whole genome shotgun (WGS) entry which is preliminary data.</text>
</comment>
<dbReference type="Proteomes" id="UP001267003">
    <property type="component" value="Unassembled WGS sequence"/>
</dbReference>
<dbReference type="GeneID" id="49394987"/>
<evidence type="ECO:0000313" key="8">
    <source>
        <dbReference type="Proteomes" id="UP000238378"/>
    </source>
</evidence>
<dbReference type="Proteomes" id="UP000276249">
    <property type="component" value="Unassembled WGS sequence"/>
</dbReference>